<reference evidence="1" key="1">
    <citation type="submission" date="2021-01" db="EMBL/GenBank/DDBJ databases">
        <authorList>
            <person name="Lovell J.T."/>
            <person name="Bentley N."/>
            <person name="Bhattarai G."/>
            <person name="Jenkins J.W."/>
            <person name="Sreedasyam A."/>
            <person name="Alarcon Y."/>
            <person name="Bock C."/>
            <person name="Boston L."/>
            <person name="Carlson J."/>
            <person name="Cervantes K."/>
            <person name="Clermont K."/>
            <person name="Krom N."/>
            <person name="Kubenka K."/>
            <person name="Mamidi S."/>
            <person name="Mattison C."/>
            <person name="Monteros M."/>
            <person name="Pisani C."/>
            <person name="Plott C."/>
            <person name="Rajasekar S."/>
            <person name="Rhein H.S."/>
            <person name="Rohla C."/>
            <person name="Song M."/>
            <person name="Hilaire R.S."/>
            <person name="Shu S."/>
            <person name="Wells L."/>
            <person name="Wang X."/>
            <person name="Webber J."/>
            <person name="Heerema R.J."/>
            <person name="Klein P."/>
            <person name="Conner P."/>
            <person name="Grauke L."/>
            <person name="Grimwood J."/>
            <person name="Schmutz J."/>
            <person name="Randall J.J."/>
        </authorList>
    </citation>
    <scope>NUCLEOTIDE SEQUENCE</scope>
    <source>
        <tissue evidence="1">Leaf</tissue>
    </source>
</reference>
<organism evidence="1 2">
    <name type="scientific">Carya illinoinensis</name>
    <name type="common">Pecan</name>
    <dbReference type="NCBI Taxonomy" id="32201"/>
    <lineage>
        <taxon>Eukaryota</taxon>
        <taxon>Viridiplantae</taxon>
        <taxon>Streptophyta</taxon>
        <taxon>Embryophyta</taxon>
        <taxon>Tracheophyta</taxon>
        <taxon>Spermatophyta</taxon>
        <taxon>Magnoliopsida</taxon>
        <taxon>eudicotyledons</taxon>
        <taxon>Gunneridae</taxon>
        <taxon>Pentapetalae</taxon>
        <taxon>rosids</taxon>
        <taxon>fabids</taxon>
        <taxon>Fagales</taxon>
        <taxon>Juglandaceae</taxon>
        <taxon>Carya</taxon>
    </lineage>
</organism>
<dbReference type="AlphaFoldDB" id="A0A922JC90"/>
<evidence type="ECO:0000313" key="2">
    <source>
        <dbReference type="Proteomes" id="UP000811246"/>
    </source>
</evidence>
<accession>A0A922JC90</accession>
<sequence length="85" mass="10156">MLPLRGRGSRVRDESGTLTVTIWNQNKFFPLFLSFSFHFLRFGTCSRCNWFDLRGIYHHAKITTRGCCHHIELKSFIFVVWWIAF</sequence>
<proteinExistence type="predicted"/>
<protein>
    <submittedName>
        <fullName evidence="1">Uncharacterized protein</fullName>
    </submittedName>
</protein>
<dbReference type="EMBL" id="CM031832">
    <property type="protein sequence ID" value="KAG6700687.1"/>
    <property type="molecule type" value="Genomic_DNA"/>
</dbReference>
<gene>
    <name evidence="1" type="ORF">I3842_08G124700</name>
</gene>
<name>A0A922JC90_CARIL</name>
<evidence type="ECO:0000313" key="1">
    <source>
        <dbReference type="EMBL" id="KAG6700687.1"/>
    </source>
</evidence>
<dbReference type="Proteomes" id="UP000811246">
    <property type="component" value="Chromosome 8"/>
</dbReference>
<comment type="caution">
    <text evidence="1">The sequence shown here is derived from an EMBL/GenBank/DDBJ whole genome shotgun (WGS) entry which is preliminary data.</text>
</comment>